<dbReference type="Pfam" id="PF00668">
    <property type="entry name" value="Condensation"/>
    <property type="match status" value="1"/>
</dbReference>
<evidence type="ECO:0000256" key="4">
    <source>
        <dbReference type="ARBA" id="ARBA00022553"/>
    </source>
</evidence>
<dbReference type="PROSITE" id="PS50075">
    <property type="entry name" value="CARRIER"/>
    <property type="match status" value="1"/>
</dbReference>
<dbReference type="GO" id="GO:0008610">
    <property type="term" value="P:lipid biosynthetic process"/>
    <property type="evidence" value="ECO:0007669"/>
    <property type="project" value="UniProtKB-ARBA"/>
</dbReference>
<dbReference type="SUPFAM" id="SSF52777">
    <property type="entry name" value="CoA-dependent acyltransferases"/>
    <property type="match status" value="2"/>
</dbReference>
<dbReference type="Gene3D" id="3.30.300.30">
    <property type="match status" value="1"/>
</dbReference>
<dbReference type="FunFam" id="3.30.559.10:FF:000012">
    <property type="entry name" value="Non-ribosomal peptide synthetase"/>
    <property type="match status" value="1"/>
</dbReference>
<proteinExistence type="inferred from homology"/>
<dbReference type="NCBIfam" id="TIGR01733">
    <property type="entry name" value="AA-adenyl-dom"/>
    <property type="match status" value="1"/>
</dbReference>
<accession>A0A1D8TS64</accession>
<dbReference type="PANTHER" id="PTHR45527">
    <property type="entry name" value="NONRIBOSOMAL PEPTIDE SYNTHETASE"/>
    <property type="match status" value="1"/>
</dbReference>
<dbReference type="Pfam" id="PF00501">
    <property type="entry name" value="AMP-binding"/>
    <property type="match status" value="1"/>
</dbReference>
<dbReference type="InterPro" id="IPR001242">
    <property type="entry name" value="Condensation_dom"/>
</dbReference>
<dbReference type="PROSITE" id="PS00012">
    <property type="entry name" value="PHOSPHOPANTETHEINE"/>
    <property type="match status" value="1"/>
</dbReference>
<gene>
    <name evidence="6" type="ORF">BJP34_14350</name>
</gene>
<dbReference type="SUPFAM" id="SSF47336">
    <property type="entry name" value="ACP-like"/>
    <property type="match status" value="1"/>
</dbReference>
<dbReference type="AlphaFoldDB" id="A0A1D8TS64"/>
<evidence type="ECO:0000259" key="5">
    <source>
        <dbReference type="PROSITE" id="PS50075"/>
    </source>
</evidence>
<dbReference type="EMBL" id="CP017599">
    <property type="protein sequence ID" value="AOX00478.1"/>
    <property type="molecule type" value="Genomic_DNA"/>
</dbReference>
<dbReference type="STRING" id="1458985.BJP34_14350"/>
<dbReference type="InterPro" id="IPR041464">
    <property type="entry name" value="TubC_N"/>
</dbReference>
<dbReference type="Gene3D" id="2.30.38.10">
    <property type="entry name" value="Luciferase, Domain 3"/>
    <property type="match status" value="1"/>
</dbReference>
<dbReference type="GO" id="GO:0005737">
    <property type="term" value="C:cytoplasm"/>
    <property type="evidence" value="ECO:0007669"/>
    <property type="project" value="TreeGrafter"/>
</dbReference>
<evidence type="ECO:0000256" key="1">
    <source>
        <dbReference type="ARBA" id="ARBA00001957"/>
    </source>
</evidence>
<dbReference type="RefSeq" id="WP_070392939.1">
    <property type="nucleotide sequence ID" value="NZ_CP017599.1"/>
</dbReference>
<evidence type="ECO:0000256" key="2">
    <source>
        <dbReference type="ARBA" id="ARBA00006432"/>
    </source>
</evidence>
<comment type="cofactor">
    <cofactor evidence="1">
        <name>pantetheine 4'-phosphate</name>
        <dbReference type="ChEBI" id="CHEBI:47942"/>
    </cofactor>
</comment>
<evidence type="ECO:0000313" key="7">
    <source>
        <dbReference type="Proteomes" id="UP000177870"/>
    </source>
</evidence>
<dbReference type="GO" id="GO:0044550">
    <property type="term" value="P:secondary metabolite biosynthetic process"/>
    <property type="evidence" value="ECO:0007669"/>
    <property type="project" value="UniProtKB-ARBA"/>
</dbReference>
<dbReference type="Gene3D" id="3.40.50.980">
    <property type="match status" value="2"/>
</dbReference>
<dbReference type="SUPFAM" id="SSF56801">
    <property type="entry name" value="Acetyl-CoA synthetase-like"/>
    <property type="match status" value="1"/>
</dbReference>
<evidence type="ECO:0000256" key="3">
    <source>
        <dbReference type="ARBA" id="ARBA00022450"/>
    </source>
</evidence>
<dbReference type="GO" id="GO:0003824">
    <property type="term" value="F:catalytic activity"/>
    <property type="evidence" value="ECO:0007669"/>
    <property type="project" value="InterPro"/>
</dbReference>
<organism evidence="6 7">
    <name type="scientific">Moorena producens PAL-8-15-08-1</name>
    <dbReference type="NCBI Taxonomy" id="1458985"/>
    <lineage>
        <taxon>Bacteria</taxon>
        <taxon>Bacillati</taxon>
        <taxon>Cyanobacteriota</taxon>
        <taxon>Cyanophyceae</taxon>
        <taxon>Coleofasciculales</taxon>
        <taxon>Coleofasciculaceae</taxon>
        <taxon>Moorena</taxon>
    </lineage>
</organism>
<dbReference type="KEGG" id="mpro:BJP34_14350"/>
<dbReference type="Pfam" id="PF13193">
    <property type="entry name" value="AMP-binding_C"/>
    <property type="match status" value="1"/>
</dbReference>
<dbReference type="PANTHER" id="PTHR45527:SF1">
    <property type="entry name" value="FATTY ACID SYNTHASE"/>
    <property type="match status" value="1"/>
</dbReference>
<dbReference type="Gene3D" id="3.30.559.10">
    <property type="entry name" value="Chloramphenicol acetyltransferase-like domain"/>
    <property type="match status" value="1"/>
</dbReference>
<dbReference type="OrthoDB" id="9778383at2"/>
<dbReference type="PROSITE" id="PS00455">
    <property type="entry name" value="AMP_BINDING"/>
    <property type="match status" value="1"/>
</dbReference>
<dbReference type="InterPro" id="IPR010071">
    <property type="entry name" value="AA_adenyl_dom"/>
</dbReference>
<dbReference type="InterPro" id="IPR044894">
    <property type="entry name" value="TubC_N_sf"/>
</dbReference>
<keyword evidence="4" id="KW-0597">Phosphoprotein</keyword>
<sequence>MKTVDFVSYLQNLGVKLWIDNDRLGYRSPRGVMTAELKRNLVERKTEILEFLLEVEKTQESVASSIQPISREEAIPLSYAQQRLWFIEKMALSSNAYNVPLTLHLVGKLDYVALQKSLNQIIARHETLRTTFSEINGTPVQIIKPSFELKLPIIDLTGLTPSQQTSKLQQLFQQENEQIFNLEVDPPIRAQLYQLGITENILQITLHHIASDGWSLTVLPKELSAIYTATLEDKPSPLPSLPIQYADFAVWQKNYLQGETLETQLNYWKQKLQDLPQLQLPTDHPRPPVQTFNGAGIPIKIPATLTSKVKQLTQKQGTTLFMTLLAVFKVLLSRYSGQESIAVGTPIANRNRREIEGLIGFFVNSLVMYTDLGGEPSFTEVLNRVKQTALEAYGHQDIPFEKLVEQLQPERSLSQNPLFQVVFALQESEHMKPSFSLPNLEVELGWDRWMGDKMTVRMDLELHLWLEGEEIKGLCVYNRDLFETETISRMVSHYENLLSAAVETPERLISQLPLMKESELDQILVEWNNTKTDYPTDKCIHQLFEEQVENNPNSIAVVFENEKLTYSELNGKANQLAHYLQGLGVKPETLVGICVERSVEMVVGLLAILKAGGAYVPLDPSYPSERLAYMVCDANVSVLLTQESLTTLLPEHQAQIVCLDSNDNLWSDHSTTNLSSEVKPSNLGYVIYTSGSTGKPKAVAMSQGALVNLLHWQQQETVVGQGAKTLQFAPISFDVSFQEIFSTWCDGGILVLVSAELRRDPKALIGFLTENQVERLFLPFVALQQLAAVAYESQNLPPLREVVTAGEQLQVTPDIVELMNRLPYCRLQNQYGPSESHVVSAYTLEGDVDNWPTLPPIGRPIANTQLYVLSSEQQPVPVGVLGELYIGGIGLANGYLNRLELTVEKFIANPFENSKATKLYKTGDLCRFLADGNIEFLGRLDHQVKVRGYRIETGEIETSLTQHPIVKETVVLAIEDNLGNKRLVAYLVLETETPARSNPEVSETEQIKKLKQYLKEQLPEYMIPSGFVILSQLPLTPSGKVDRKALPVPDNVSSVSTEFVAPETETQKVLAEIWAEVLGIEKVGIHDNFFDLGGHSLLATQVVSRIRQAFDIEFPLKKIFESSTVESISKYIDTCIWAAKTHPITQGNTANKRNQGVL</sequence>
<dbReference type="CDD" id="cd19531">
    <property type="entry name" value="LCL_NRPS-like"/>
    <property type="match status" value="1"/>
</dbReference>
<dbReference type="Pfam" id="PF18563">
    <property type="entry name" value="TubC_N"/>
    <property type="match status" value="1"/>
</dbReference>
<dbReference type="InterPro" id="IPR020845">
    <property type="entry name" value="AMP-binding_CS"/>
</dbReference>
<dbReference type="Gene3D" id="1.10.1200.10">
    <property type="entry name" value="ACP-like"/>
    <property type="match status" value="1"/>
</dbReference>
<dbReference type="SMART" id="SM00823">
    <property type="entry name" value="PKS_PP"/>
    <property type="match status" value="1"/>
</dbReference>
<dbReference type="InterPro" id="IPR000873">
    <property type="entry name" value="AMP-dep_synth/lig_dom"/>
</dbReference>
<dbReference type="FunFam" id="3.30.300.30:FF:000010">
    <property type="entry name" value="Enterobactin synthetase component F"/>
    <property type="match status" value="1"/>
</dbReference>
<keyword evidence="3" id="KW-0596">Phosphopantetheine</keyword>
<dbReference type="Proteomes" id="UP000177870">
    <property type="component" value="Chromosome"/>
</dbReference>
<dbReference type="Gene3D" id="3.30.559.30">
    <property type="entry name" value="Nonribosomal peptide synthetase, condensation domain"/>
    <property type="match status" value="1"/>
</dbReference>
<dbReference type="InterPro" id="IPR025110">
    <property type="entry name" value="AMP-bd_C"/>
</dbReference>
<dbReference type="Pfam" id="PF00550">
    <property type="entry name" value="PP-binding"/>
    <property type="match status" value="1"/>
</dbReference>
<dbReference type="FunFam" id="2.30.38.10:FF:000001">
    <property type="entry name" value="Non-ribosomal peptide synthetase PvdI"/>
    <property type="match status" value="1"/>
</dbReference>
<dbReference type="FunFam" id="1.10.1200.10:FF:000005">
    <property type="entry name" value="Nonribosomal peptide synthetase 1"/>
    <property type="match status" value="1"/>
</dbReference>
<feature type="domain" description="Carrier" evidence="5">
    <location>
        <begin position="1061"/>
        <end position="1136"/>
    </location>
</feature>
<dbReference type="GO" id="GO:0043041">
    <property type="term" value="P:amino acid activation for nonribosomal peptide biosynthetic process"/>
    <property type="evidence" value="ECO:0007669"/>
    <property type="project" value="TreeGrafter"/>
</dbReference>
<dbReference type="InterPro" id="IPR045851">
    <property type="entry name" value="AMP-bd_C_sf"/>
</dbReference>
<dbReference type="InterPro" id="IPR006162">
    <property type="entry name" value="Ppantetheine_attach_site"/>
</dbReference>
<protein>
    <submittedName>
        <fullName evidence="6">Non-ribosomal peptide synthetase</fullName>
    </submittedName>
</protein>
<dbReference type="GO" id="GO:0031177">
    <property type="term" value="F:phosphopantetheine binding"/>
    <property type="evidence" value="ECO:0007669"/>
    <property type="project" value="InterPro"/>
</dbReference>
<dbReference type="InterPro" id="IPR020806">
    <property type="entry name" value="PKS_PP-bd"/>
</dbReference>
<dbReference type="InterPro" id="IPR009081">
    <property type="entry name" value="PP-bd_ACP"/>
</dbReference>
<comment type="similarity">
    <text evidence="2">Belongs to the ATP-dependent AMP-binding enzyme family.</text>
</comment>
<dbReference type="InterPro" id="IPR036736">
    <property type="entry name" value="ACP-like_sf"/>
</dbReference>
<reference evidence="7" key="1">
    <citation type="submission" date="2016-10" db="EMBL/GenBank/DDBJ databases">
        <title>Comparative genomics uncovers the prolific and rare metabolic potential of the cyanobacterial genus Moorea.</title>
        <authorList>
            <person name="Leao T."/>
            <person name="Castelao G."/>
            <person name="Korobeynikov A."/>
            <person name="Monroe E.A."/>
            <person name="Podell S."/>
            <person name="Glukhov E."/>
            <person name="Allen E."/>
            <person name="Gerwick W.H."/>
            <person name="Gerwick L."/>
        </authorList>
    </citation>
    <scope>NUCLEOTIDE SEQUENCE [LARGE SCALE GENOMIC DNA]</scope>
    <source>
        <strain evidence="7">PAL-8-15-08-1</strain>
    </source>
</reference>
<dbReference type="FunFam" id="3.40.50.980:FF:000001">
    <property type="entry name" value="Non-ribosomal peptide synthetase"/>
    <property type="match status" value="1"/>
</dbReference>
<evidence type="ECO:0000313" key="6">
    <source>
        <dbReference type="EMBL" id="AOX00478.1"/>
    </source>
</evidence>
<dbReference type="CDD" id="cd17651">
    <property type="entry name" value="A_NRPS_VisG_like"/>
    <property type="match status" value="1"/>
</dbReference>
<name>A0A1D8TS64_9CYAN</name>
<dbReference type="FunFam" id="3.40.50.12780:FF:000012">
    <property type="entry name" value="Non-ribosomal peptide synthetase"/>
    <property type="match status" value="1"/>
</dbReference>
<dbReference type="Gene3D" id="1.10.10.1830">
    <property type="entry name" value="Non-ribosomal peptide synthase, adenylation domain"/>
    <property type="match status" value="1"/>
</dbReference>
<dbReference type="InterPro" id="IPR023213">
    <property type="entry name" value="CAT-like_dom_sf"/>
</dbReference>